<gene>
    <name evidence="1" type="ORF">BN137_2393</name>
</gene>
<organism evidence="1 2">
    <name type="scientific">Cronobacter condimenti 1330</name>
    <dbReference type="NCBI Taxonomy" id="1073999"/>
    <lineage>
        <taxon>Bacteria</taxon>
        <taxon>Pseudomonadati</taxon>
        <taxon>Pseudomonadota</taxon>
        <taxon>Gammaproteobacteria</taxon>
        <taxon>Enterobacterales</taxon>
        <taxon>Enterobacteriaceae</taxon>
        <taxon>Cronobacter</taxon>
    </lineage>
</organism>
<proteinExistence type="predicted"/>
<dbReference type="AlphaFoldDB" id="K8AFK3"/>
<dbReference type="Proteomes" id="UP000009340">
    <property type="component" value="Unassembled WGS sequence"/>
</dbReference>
<sequence>MRRFLRPQRFSSAGVFYCLSPMSPAAWFVLAHPVYTFKEMH</sequence>
<evidence type="ECO:0000313" key="1">
    <source>
        <dbReference type="EMBL" id="CCJ73022.1"/>
    </source>
</evidence>
<reference evidence="1" key="1">
    <citation type="submission" date="2012-07" db="EMBL/GenBank/DDBJ databases">
        <authorList>
            <person name="Cummings C."/>
        </authorList>
    </citation>
    <scope>NUCLEOTIDE SEQUENCE</scope>
    <source>
        <strain evidence="1">1330</strain>
    </source>
</reference>
<evidence type="ECO:0000313" key="2">
    <source>
        <dbReference type="Proteomes" id="UP000009340"/>
    </source>
</evidence>
<dbReference type="EMBL" id="CAKW01000085">
    <property type="protein sequence ID" value="CCJ73022.1"/>
    <property type="molecule type" value="Genomic_DNA"/>
</dbReference>
<accession>K8AFK3</accession>
<protein>
    <submittedName>
        <fullName evidence="1">Uncharacterized protein</fullName>
    </submittedName>
</protein>
<comment type="caution">
    <text evidence="1">The sequence shown here is derived from an EMBL/GenBank/DDBJ whole genome shotgun (WGS) entry which is preliminary data.</text>
</comment>
<name>K8AFK3_9ENTR</name>